<sequence length="178" mass="18255">MPGAWPGARLCGPAFTVQGAGGDNLALHHAVAEAPAGHVLVVDVGGAAFGHWGEILTVAAQARGLTGLLIDGGVRDRAELERLGFPVFSRNDAIGGTRKDFPGVLGRPIRVGGVEVGTGDLVVGDADGVVAIASADIERILGAADARVEKEQDIITQLCTGRATLDLYPFGRQAAQRS</sequence>
<comment type="similarity">
    <text evidence="3">Belongs to the class II aldolase/RraA-like family.</text>
</comment>
<organism evidence="13 14">
    <name type="scientific">Glycomyces rhizosphaerae</name>
    <dbReference type="NCBI Taxonomy" id="2054422"/>
    <lineage>
        <taxon>Bacteria</taxon>
        <taxon>Bacillati</taxon>
        <taxon>Actinomycetota</taxon>
        <taxon>Actinomycetes</taxon>
        <taxon>Glycomycetales</taxon>
        <taxon>Glycomycetaceae</taxon>
        <taxon>Glycomyces</taxon>
    </lineage>
</organism>
<dbReference type="RefSeq" id="WP_387973712.1">
    <property type="nucleotide sequence ID" value="NZ_JBHRWO010000008.1"/>
</dbReference>
<evidence type="ECO:0000256" key="3">
    <source>
        <dbReference type="ARBA" id="ARBA00008621"/>
    </source>
</evidence>
<comment type="function">
    <text evidence="8">Catalyzes the aldol cleavage of 4-hydroxy-4-methyl-2-oxoglutarate (HMG) into 2 molecules of pyruvate. Also contains a secondary oxaloacetate (OAA) decarboxylase activity due to the common pyruvate enolate transition state formed following C-C bond cleavage in the retro-aldol and decarboxylation reactions.</text>
</comment>
<evidence type="ECO:0000256" key="6">
    <source>
        <dbReference type="ARBA" id="ARBA00012947"/>
    </source>
</evidence>
<evidence type="ECO:0000256" key="8">
    <source>
        <dbReference type="ARBA" id="ARBA00025046"/>
    </source>
</evidence>
<evidence type="ECO:0000256" key="5">
    <source>
        <dbReference type="ARBA" id="ARBA00012213"/>
    </source>
</evidence>
<dbReference type="InterPro" id="IPR005493">
    <property type="entry name" value="RraA/RraA-like"/>
</dbReference>
<name>A0ABV7PYL5_9ACTN</name>
<reference evidence="14" key="1">
    <citation type="journal article" date="2019" name="Int. J. Syst. Evol. Microbiol.">
        <title>The Global Catalogue of Microorganisms (GCM) 10K type strain sequencing project: providing services to taxonomists for standard genome sequencing and annotation.</title>
        <authorList>
            <consortium name="The Broad Institute Genomics Platform"/>
            <consortium name="The Broad Institute Genome Sequencing Center for Infectious Disease"/>
            <person name="Wu L."/>
            <person name="Ma J."/>
        </authorList>
    </citation>
    <scope>NUCLEOTIDE SEQUENCE [LARGE SCALE GENOMIC DNA]</scope>
    <source>
        <strain evidence="14">CGMCC 4.7396</strain>
    </source>
</reference>
<comment type="subunit">
    <text evidence="4">Homotrimer.</text>
</comment>
<evidence type="ECO:0000256" key="2">
    <source>
        <dbReference type="ARBA" id="ARBA00001968"/>
    </source>
</evidence>
<evidence type="ECO:0000256" key="9">
    <source>
        <dbReference type="ARBA" id="ARBA00029596"/>
    </source>
</evidence>
<dbReference type="EMBL" id="JBHRWO010000008">
    <property type="protein sequence ID" value="MFC3492598.1"/>
    <property type="molecule type" value="Genomic_DNA"/>
</dbReference>
<evidence type="ECO:0000256" key="11">
    <source>
        <dbReference type="ARBA" id="ARBA00032305"/>
    </source>
</evidence>
<accession>A0ABV7PYL5</accession>
<dbReference type="Gene3D" id="3.50.30.40">
    <property type="entry name" value="Ribonuclease E inhibitor RraA/RraA-like"/>
    <property type="match status" value="1"/>
</dbReference>
<comment type="caution">
    <text evidence="13">The sequence shown here is derived from an EMBL/GenBank/DDBJ whole genome shotgun (WGS) entry which is preliminary data.</text>
</comment>
<keyword evidence="14" id="KW-1185">Reference proteome</keyword>
<evidence type="ECO:0000256" key="10">
    <source>
        <dbReference type="ARBA" id="ARBA00030169"/>
    </source>
</evidence>
<dbReference type="SUPFAM" id="SSF89562">
    <property type="entry name" value="RraA-like"/>
    <property type="match status" value="1"/>
</dbReference>
<dbReference type="PANTHER" id="PTHR33254">
    <property type="entry name" value="4-HYDROXY-4-METHYL-2-OXOGLUTARATE ALDOLASE 3-RELATED"/>
    <property type="match status" value="1"/>
</dbReference>
<dbReference type="InterPro" id="IPR036704">
    <property type="entry name" value="RraA/RraA-like_sf"/>
</dbReference>
<dbReference type="PANTHER" id="PTHR33254:SF4">
    <property type="entry name" value="4-HYDROXY-4-METHYL-2-OXOGLUTARATE ALDOLASE 3-RELATED"/>
    <property type="match status" value="1"/>
</dbReference>
<evidence type="ECO:0000313" key="14">
    <source>
        <dbReference type="Proteomes" id="UP001595712"/>
    </source>
</evidence>
<evidence type="ECO:0000256" key="4">
    <source>
        <dbReference type="ARBA" id="ARBA00011233"/>
    </source>
</evidence>
<proteinExistence type="inferred from homology"/>
<comment type="cofactor">
    <cofactor evidence="2">
        <name>a divalent metal cation</name>
        <dbReference type="ChEBI" id="CHEBI:60240"/>
    </cofactor>
</comment>
<dbReference type="Proteomes" id="UP001595712">
    <property type="component" value="Unassembled WGS sequence"/>
</dbReference>
<comment type="catalytic activity">
    <reaction evidence="12">
        <text>oxaloacetate + H(+) = pyruvate + CO2</text>
        <dbReference type="Rhea" id="RHEA:15641"/>
        <dbReference type="ChEBI" id="CHEBI:15361"/>
        <dbReference type="ChEBI" id="CHEBI:15378"/>
        <dbReference type="ChEBI" id="CHEBI:16452"/>
        <dbReference type="ChEBI" id="CHEBI:16526"/>
        <dbReference type="EC" id="4.1.1.112"/>
    </reaction>
</comment>
<dbReference type="CDD" id="cd16841">
    <property type="entry name" value="RraA_family"/>
    <property type="match status" value="1"/>
</dbReference>
<dbReference type="EC" id="4.1.1.112" evidence="6"/>
<comment type="catalytic activity">
    <reaction evidence="1">
        <text>4-hydroxy-4-methyl-2-oxoglutarate = 2 pyruvate</text>
        <dbReference type="Rhea" id="RHEA:22748"/>
        <dbReference type="ChEBI" id="CHEBI:15361"/>
        <dbReference type="ChEBI" id="CHEBI:58276"/>
        <dbReference type="EC" id="4.1.3.17"/>
    </reaction>
</comment>
<gene>
    <name evidence="13" type="ORF">ACFO8M_08885</name>
</gene>
<protein>
    <recommendedName>
        <fullName evidence="7">Putative 4-hydroxy-4-methyl-2-oxoglutarate aldolase</fullName>
        <ecNumber evidence="6">4.1.1.112</ecNumber>
        <ecNumber evidence="5">4.1.3.17</ecNumber>
    </recommendedName>
    <alternativeName>
        <fullName evidence="11">Oxaloacetate decarboxylase</fullName>
    </alternativeName>
    <alternativeName>
        <fullName evidence="9">Regulator of ribonuclease activity homolog</fullName>
    </alternativeName>
    <alternativeName>
        <fullName evidence="10">RraA-like protein</fullName>
    </alternativeName>
</protein>
<dbReference type="Pfam" id="PF03737">
    <property type="entry name" value="RraA-like"/>
    <property type="match status" value="1"/>
</dbReference>
<dbReference type="EC" id="4.1.3.17" evidence="5"/>
<evidence type="ECO:0000256" key="1">
    <source>
        <dbReference type="ARBA" id="ARBA00001342"/>
    </source>
</evidence>
<evidence type="ECO:0000313" key="13">
    <source>
        <dbReference type="EMBL" id="MFC3492598.1"/>
    </source>
</evidence>
<evidence type="ECO:0000256" key="12">
    <source>
        <dbReference type="ARBA" id="ARBA00047973"/>
    </source>
</evidence>
<evidence type="ECO:0000256" key="7">
    <source>
        <dbReference type="ARBA" id="ARBA00016549"/>
    </source>
</evidence>